<dbReference type="Proteomes" id="UP000281553">
    <property type="component" value="Unassembled WGS sequence"/>
</dbReference>
<dbReference type="GO" id="GO:0043005">
    <property type="term" value="C:neuron projection"/>
    <property type="evidence" value="ECO:0007669"/>
    <property type="project" value="TreeGrafter"/>
</dbReference>
<evidence type="ECO:0000313" key="3">
    <source>
        <dbReference type="EMBL" id="VDN09031.1"/>
    </source>
</evidence>
<dbReference type="GO" id="GO:0008277">
    <property type="term" value="P:regulation of G protein-coupled receptor signaling pathway"/>
    <property type="evidence" value="ECO:0007669"/>
    <property type="project" value="InterPro"/>
</dbReference>
<dbReference type="InterPro" id="IPR040759">
    <property type="entry name" value="RGS_DHEX"/>
</dbReference>
<dbReference type="PANTHER" id="PTHR45746">
    <property type="entry name" value="LP21163P"/>
    <property type="match status" value="1"/>
</dbReference>
<dbReference type="InterPro" id="IPR036390">
    <property type="entry name" value="WH_DNA-bd_sf"/>
</dbReference>
<dbReference type="GO" id="GO:0035556">
    <property type="term" value="P:intracellular signal transduction"/>
    <property type="evidence" value="ECO:0007669"/>
    <property type="project" value="InterPro"/>
</dbReference>
<dbReference type="OrthoDB" id="196547at2759"/>
<dbReference type="GO" id="GO:0005096">
    <property type="term" value="F:GTPase activator activity"/>
    <property type="evidence" value="ECO:0007669"/>
    <property type="project" value="TreeGrafter"/>
</dbReference>
<keyword evidence="1" id="KW-0734">Signal transduction inhibitor</keyword>
<evidence type="ECO:0000313" key="4">
    <source>
        <dbReference type="Proteomes" id="UP000281553"/>
    </source>
</evidence>
<sequence length="215" mass="24970">MSDDNQEIRRSKWQWKAPQNLADFFRGDLPSSSEPEYSADGSSGDITLPIVRSTAVSGDNLIGWIEHFLGVEDIQEAAHIANVLLLYGYIYPLTDYKSSIVKDDPTAFYRFQAPYYWISKIPKPDAMDYAIYLVKRTLRKRQKYGLEEYEQSALHRLQNMLGHKWEFICIQAANQVRLYKERRKSDKIVLEAQVGVNRVKFDVPVEERVVRVNGF</sequence>
<dbReference type="PROSITE" id="PS50186">
    <property type="entry name" value="DEP"/>
    <property type="match status" value="1"/>
</dbReference>
<dbReference type="InterPro" id="IPR000591">
    <property type="entry name" value="DEP_dom"/>
</dbReference>
<dbReference type="AlphaFoldDB" id="A0A3P7LS08"/>
<dbReference type="GO" id="GO:0005737">
    <property type="term" value="C:cytoplasm"/>
    <property type="evidence" value="ECO:0007669"/>
    <property type="project" value="TreeGrafter"/>
</dbReference>
<dbReference type="EMBL" id="UYRU01046248">
    <property type="protein sequence ID" value="VDN09031.1"/>
    <property type="molecule type" value="Genomic_DNA"/>
</dbReference>
<dbReference type="PANTHER" id="PTHR45746:SF5">
    <property type="entry name" value="REGULATOR OF G-PROTEIN SIGNALING 7"/>
    <property type="match status" value="1"/>
</dbReference>
<dbReference type="InterPro" id="IPR036388">
    <property type="entry name" value="WH-like_DNA-bd_sf"/>
</dbReference>
<dbReference type="Gene3D" id="1.10.10.10">
    <property type="entry name" value="Winged helix-like DNA-binding domain superfamily/Winged helix DNA-binding domain"/>
    <property type="match status" value="1"/>
</dbReference>
<dbReference type="InterPro" id="IPR047017">
    <property type="entry name" value="RGS6/7/9/11_DHEX_sf"/>
</dbReference>
<keyword evidence="4" id="KW-1185">Reference proteome</keyword>
<dbReference type="GO" id="GO:0009968">
    <property type="term" value="P:negative regulation of signal transduction"/>
    <property type="evidence" value="ECO:0007669"/>
    <property type="project" value="UniProtKB-KW"/>
</dbReference>
<evidence type="ECO:0000256" key="1">
    <source>
        <dbReference type="ARBA" id="ARBA00022700"/>
    </source>
</evidence>
<dbReference type="InterPro" id="IPR047016">
    <property type="entry name" value="RGS6/7/9/11"/>
</dbReference>
<reference evidence="3 4" key="1">
    <citation type="submission" date="2018-11" db="EMBL/GenBank/DDBJ databases">
        <authorList>
            <consortium name="Pathogen Informatics"/>
        </authorList>
    </citation>
    <scope>NUCLEOTIDE SEQUENCE [LARGE SCALE GENOMIC DNA]</scope>
</reference>
<evidence type="ECO:0000259" key="2">
    <source>
        <dbReference type="PROSITE" id="PS50186"/>
    </source>
</evidence>
<dbReference type="CDD" id="cd04450">
    <property type="entry name" value="DEP_RGS7-like"/>
    <property type="match status" value="1"/>
</dbReference>
<proteinExistence type="predicted"/>
<gene>
    <name evidence="3" type="ORF">DILT_LOCUS4862</name>
</gene>
<dbReference type="SUPFAM" id="SSF46785">
    <property type="entry name" value="Winged helix' DNA-binding domain"/>
    <property type="match status" value="1"/>
</dbReference>
<organism evidence="3 4">
    <name type="scientific">Dibothriocephalus latus</name>
    <name type="common">Fish tapeworm</name>
    <name type="synonym">Diphyllobothrium latum</name>
    <dbReference type="NCBI Taxonomy" id="60516"/>
    <lineage>
        <taxon>Eukaryota</taxon>
        <taxon>Metazoa</taxon>
        <taxon>Spiralia</taxon>
        <taxon>Lophotrochozoa</taxon>
        <taxon>Platyhelminthes</taxon>
        <taxon>Cestoda</taxon>
        <taxon>Eucestoda</taxon>
        <taxon>Diphyllobothriidea</taxon>
        <taxon>Diphyllobothriidae</taxon>
        <taxon>Dibothriocephalus</taxon>
    </lineage>
</organism>
<feature type="domain" description="DEP" evidence="2">
    <location>
        <begin position="55"/>
        <end position="113"/>
    </location>
</feature>
<name>A0A3P7LS08_DIBLA</name>
<dbReference type="Pfam" id="PF18148">
    <property type="entry name" value="RGS_DHEX"/>
    <property type="match status" value="1"/>
</dbReference>
<dbReference type="Gene3D" id="1.10.1240.60">
    <property type="match status" value="1"/>
</dbReference>
<accession>A0A3P7LS08</accession>
<protein>
    <recommendedName>
        <fullName evidence="2">DEP domain-containing protein</fullName>
    </recommendedName>
</protein>
<dbReference type="GO" id="GO:0005886">
    <property type="term" value="C:plasma membrane"/>
    <property type="evidence" value="ECO:0007669"/>
    <property type="project" value="TreeGrafter"/>
</dbReference>